<accession>A0ABD2N068</accession>
<evidence type="ECO:0000256" key="1">
    <source>
        <dbReference type="SAM" id="MobiDB-lite"/>
    </source>
</evidence>
<feature type="compositionally biased region" description="Polar residues" evidence="1">
    <location>
        <begin position="87"/>
        <end position="99"/>
    </location>
</feature>
<reference evidence="2 3" key="1">
    <citation type="journal article" date="2021" name="BMC Biol.">
        <title>Horizontally acquired antibacterial genes associated with adaptive radiation of ladybird beetles.</title>
        <authorList>
            <person name="Li H.S."/>
            <person name="Tang X.F."/>
            <person name="Huang Y.H."/>
            <person name="Xu Z.Y."/>
            <person name="Chen M.L."/>
            <person name="Du X.Y."/>
            <person name="Qiu B.Y."/>
            <person name="Chen P.T."/>
            <person name="Zhang W."/>
            <person name="Slipinski A."/>
            <person name="Escalona H.E."/>
            <person name="Waterhouse R.M."/>
            <person name="Zwick A."/>
            <person name="Pang H."/>
        </authorList>
    </citation>
    <scope>NUCLEOTIDE SEQUENCE [LARGE SCALE GENOMIC DNA]</scope>
    <source>
        <strain evidence="2">SYSU2018</strain>
    </source>
</reference>
<protein>
    <submittedName>
        <fullName evidence="2">Uncharacterized protein</fullName>
    </submittedName>
</protein>
<feature type="region of interest" description="Disordered" evidence="1">
    <location>
        <begin position="30"/>
        <end position="109"/>
    </location>
</feature>
<dbReference type="EMBL" id="JABFTP020000042">
    <property type="protein sequence ID" value="KAL3272115.1"/>
    <property type="molecule type" value="Genomic_DNA"/>
</dbReference>
<evidence type="ECO:0000313" key="2">
    <source>
        <dbReference type="EMBL" id="KAL3272115.1"/>
    </source>
</evidence>
<sequence length="109" mass="12539">MNSFEKNPADVAFFKALTERLEGVLRKRATTRAANRGLQITEEMSEIETTNQLENLTEEDNDEDLHEDNHSKEEDDKDVEGNRKTKNTTQSPAKTTLGAQKNERKYRLL</sequence>
<name>A0ABD2N068_9CUCU</name>
<evidence type="ECO:0000313" key="3">
    <source>
        <dbReference type="Proteomes" id="UP001516400"/>
    </source>
</evidence>
<dbReference type="AlphaFoldDB" id="A0ABD2N068"/>
<keyword evidence="3" id="KW-1185">Reference proteome</keyword>
<gene>
    <name evidence="2" type="ORF">HHI36_022578</name>
</gene>
<proteinExistence type="predicted"/>
<dbReference type="Proteomes" id="UP001516400">
    <property type="component" value="Unassembled WGS sequence"/>
</dbReference>
<feature type="compositionally biased region" description="Basic and acidic residues" evidence="1">
    <location>
        <begin position="67"/>
        <end position="83"/>
    </location>
</feature>
<comment type="caution">
    <text evidence="2">The sequence shown here is derived from an EMBL/GenBank/DDBJ whole genome shotgun (WGS) entry which is preliminary data.</text>
</comment>
<organism evidence="2 3">
    <name type="scientific">Cryptolaemus montrouzieri</name>
    <dbReference type="NCBI Taxonomy" id="559131"/>
    <lineage>
        <taxon>Eukaryota</taxon>
        <taxon>Metazoa</taxon>
        <taxon>Ecdysozoa</taxon>
        <taxon>Arthropoda</taxon>
        <taxon>Hexapoda</taxon>
        <taxon>Insecta</taxon>
        <taxon>Pterygota</taxon>
        <taxon>Neoptera</taxon>
        <taxon>Endopterygota</taxon>
        <taxon>Coleoptera</taxon>
        <taxon>Polyphaga</taxon>
        <taxon>Cucujiformia</taxon>
        <taxon>Coccinelloidea</taxon>
        <taxon>Coccinellidae</taxon>
        <taxon>Scymninae</taxon>
        <taxon>Scymnini</taxon>
        <taxon>Cryptolaemus</taxon>
    </lineage>
</organism>
<feature type="compositionally biased region" description="Acidic residues" evidence="1">
    <location>
        <begin position="56"/>
        <end position="66"/>
    </location>
</feature>